<protein>
    <submittedName>
        <fullName evidence="3">Nisin biosynthesis protein NisB</fullName>
    </submittedName>
</protein>
<evidence type="ECO:0000313" key="3">
    <source>
        <dbReference type="EMBL" id="CAD7806488.1"/>
    </source>
</evidence>
<evidence type="ECO:0000256" key="1">
    <source>
        <dbReference type="SAM" id="MobiDB-lite"/>
    </source>
</evidence>
<keyword evidence="4" id="KW-1185">Reference proteome</keyword>
<dbReference type="Proteomes" id="UP000662618">
    <property type="component" value="Unassembled WGS sequence"/>
</dbReference>
<dbReference type="EMBL" id="CAJIMS010000001">
    <property type="protein sequence ID" value="CAD7806488.1"/>
    <property type="molecule type" value="Genomic_DNA"/>
</dbReference>
<dbReference type="RefSeq" id="WP_162087919.1">
    <property type="nucleotide sequence ID" value="NZ_CAJIMS010000001.1"/>
</dbReference>
<evidence type="ECO:0000313" key="4">
    <source>
        <dbReference type="Proteomes" id="UP000662618"/>
    </source>
</evidence>
<dbReference type="InterPro" id="IPR006827">
    <property type="entry name" value="Lant_deHydtase_N"/>
</dbReference>
<reference evidence="3" key="1">
    <citation type="submission" date="2020-12" db="EMBL/GenBank/DDBJ databases">
        <authorList>
            <person name="Rodrigo-Torres L."/>
            <person name="Arahal R. D."/>
            <person name="Lucena T."/>
        </authorList>
    </citation>
    <scope>NUCLEOTIDE SEQUENCE</scope>
    <source>
        <strain evidence="3">CECT 9390</strain>
    </source>
</reference>
<name>A0A9N8MG03_9FLAO</name>
<organism evidence="3 4">
    <name type="scientific">Chryseobacterium aquaeductus</name>
    <dbReference type="NCBI Taxonomy" id="2675056"/>
    <lineage>
        <taxon>Bacteria</taxon>
        <taxon>Pseudomonadati</taxon>
        <taxon>Bacteroidota</taxon>
        <taxon>Flavobacteriia</taxon>
        <taxon>Flavobacteriales</taxon>
        <taxon>Weeksellaceae</taxon>
        <taxon>Chryseobacterium group</taxon>
        <taxon>Chryseobacterium</taxon>
    </lineage>
</organism>
<accession>A0A9N8MG03</accession>
<feature type="compositionally biased region" description="Low complexity" evidence="1">
    <location>
        <begin position="128"/>
        <end position="137"/>
    </location>
</feature>
<feature type="region of interest" description="Disordered" evidence="1">
    <location>
        <begin position="118"/>
        <end position="139"/>
    </location>
</feature>
<dbReference type="AlphaFoldDB" id="A0A9N8MG03"/>
<proteinExistence type="predicted"/>
<feature type="domain" description="Lantibiotic dehydratase N-terminal" evidence="2">
    <location>
        <begin position="44"/>
        <end position="703"/>
    </location>
</feature>
<comment type="caution">
    <text evidence="3">The sequence shown here is derived from an EMBL/GenBank/DDBJ whole genome shotgun (WGS) entry which is preliminary data.</text>
</comment>
<dbReference type="Pfam" id="PF04738">
    <property type="entry name" value="Lant_dehydr_N"/>
    <property type="match status" value="1"/>
</dbReference>
<gene>
    <name evidence="3" type="primary">nisB_2</name>
    <name evidence="3" type="ORF">CHRY9390_01518</name>
</gene>
<sequence>MPQFPYRFFEEYIDRTPIFSHKNLRQKFNTDEISDLHLKEICEDLVFQEAIYLASPNLHKELKNCLDSEKELSSSQHQKLKNTILKYYTRMSTRCTPFGLFSGVGLGKFSNETLKQSYQETKNKQQKTDNQQQSTDNQLRDTKLDMHLLVSLAKTLEKNPDIKNQLQYFPNNSIYKVGKKIRYVEYEYKEGKRDYIISSAPLSEELQQVLDFTKYGKTISETAKILITEEITHEEAKEFLEELIDNQVLVSELEPNVSGYDFLDVLISVLNKIEAKNETKVLVSIKEKLNQVDLHFGNLVSLYLEIEEQIATFKTDYEQKYLFQTDLYFKDEFNISTHWKKEIKKGLTFLNKITSLSKDTPFEHFKKAFYERFETQEMPLSYVLDTEIGIGYLQNKNGKGIHPYIEDLKLPSSQQKQNLNIQLTPFQRKLNEKLQEALVENEFTISLNDDDLKDFEEKWHDLPHTLSIMAEIISENNQEKLCIGSVGGSSAANLLGRFCSEKSSIQHLAKEITKKEAEYNSDEILAEIIHLPEARIGNIIRRSTLRQYEIPYLATSVLPEENQILVDDLYISLKNDRISLRSKKLNKEIKPCLTNAHNYQHNALPVYHFLCDFHSQNTRTGLYFNWGGLSQIHKFLPRIEYKNIILSKAQWNITEKDIASLDSMLHDKNEFLSKMKIWRNKRQVPHWIQWIKSDNTLPMNLENYDLAKIFVQTIKSEKSITIEEFLYDENDDFRREFIFPMYKEKKEKS</sequence>
<evidence type="ECO:0000259" key="2">
    <source>
        <dbReference type="Pfam" id="PF04738"/>
    </source>
</evidence>